<sequence length="45" mass="5470">MEQIQQLDEEWVELILSARSIGMTYDEIKTFIHNPQFFQQQLKDK</sequence>
<dbReference type="EMBL" id="CP129013">
    <property type="protein sequence ID" value="WLR43911.1"/>
    <property type="molecule type" value="Genomic_DNA"/>
</dbReference>
<dbReference type="InterPro" id="IPR036281">
    <property type="entry name" value="SinR/SinI_dimer_dom_sf"/>
</dbReference>
<dbReference type="Pfam" id="PF08671">
    <property type="entry name" value="SinI"/>
    <property type="match status" value="1"/>
</dbReference>
<name>A0ABY9JWZ3_9BACI</name>
<dbReference type="Proteomes" id="UP001197974">
    <property type="component" value="Chromosome"/>
</dbReference>
<organism evidence="2 3">
    <name type="scientific">Bacillus carboniphilus</name>
    <dbReference type="NCBI Taxonomy" id="86663"/>
    <lineage>
        <taxon>Bacteria</taxon>
        <taxon>Bacillati</taxon>
        <taxon>Bacillota</taxon>
        <taxon>Bacilli</taxon>
        <taxon>Bacillales</taxon>
        <taxon>Bacillaceae</taxon>
        <taxon>Bacillus</taxon>
    </lineage>
</organism>
<evidence type="ECO:0000313" key="2">
    <source>
        <dbReference type="EMBL" id="WLR43911.1"/>
    </source>
</evidence>
<dbReference type="RefSeq" id="WP_226539975.1">
    <property type="nucleotide sequence ID" value="NZ_CP129013.1"/>
</dbReference>
<dbReference type="GO" id="GO:0003677">
    <property type="term" value="F:DNA binding"/>
    <property type="evidence" value="ECO:0007669"/>
    <property type="project" value="UniProtKB-KW"/>
</dbReference>
<evidence type="ECO:0000313" key="3">
    <source>
        <dbReference type="Proteomes" id="UP001197974"/>
    </source>
</evidence>
<keyword evidence="2" id="KW-0238">DNA-binding</keyword>
<gene>
    <name evidence="2" type="primary">sinI</name>
    <name evidence="2" type="ORF">LC087_07295</name>
</gene>
<keyword evidence="3" id="KW-1185">Reference proteome</keyword>
<dbReference type="InterPro" id="IPR010981">
    <property type="entry name" value="SinR/SinI_dimer_dom"/>
</dbReference>
<reference evidence="2 3" key="1">
    <citation type="submission" date="2023-06" db="EMBL/GenBank/DDBJ databases">
        <title>Five Gram-positive bacteria isolated from mangrove sediments in Shenzhen, Guangdong, China.</title>
        <authorList>
            <person name="Yu S."/>
            <person name="Zheng W."/>
            <person name="Huang Y."/>
        </authorList>
    </citation>
    <scope>NUCLEOTIDE SEQUENCE [LARGE SCALE GENOMIC DNA]</scope>
    <source>
        <strain evidence="2 3">SaN35-3</strain>
    </source>
</reference>
<accession>A0ABY9JWZ3</accession>
<dbReference type="SUPFAM" id="SSF47406">
    <property type="entry name" value="SinR repressor dimerisation domain-like"/>
    <property type="match status" value="1"/>
</dbReference>
<feature type="domain" description="Sin" evidence="1">
    <location>
        <begin position="1"/>
        <end position="36"/>
    </location>
</feature>
<evidence type="ECO:0000259" key="1">
    <source>
        <dbReference type="PROSITE" id="PS51500"/>
    </source>
</evidence>
<dbReference type="PROSITE" id="PS51500">
    <property type="entry name" value="SIN"/>
    <property type="match status" value="1"/>
</dbReference>
<protein>
    <submittedName>
        <fullName evidence="2">DNA-binding anti-repressor SinI</fullName>
    </submittedName>
</protein>
<proteinExistence type="predicted"/>